<evidence type="ECO:0000313" key="2">
    <source>
        <dbReference type="Proteomes" id="UP001595828"/>
    </source>
</evidence>
<name>A0ABV8RU73_9SPHN</name>
<dbReference type="RefSeq" id="WP_379539987.1">
    <property type="nucleotide sequence ID" value="NZ_JBHSDR010000008.1"/>
</dbReference>
<proteinExistence type="predicted"/>
<dbReference type="EMBL" id="JBHSDR010000008">
    <property type="protein sequence ID" value="MFC4296389.1"/>
    <property type="molecule type" value="Genomic_DNA"/>
</dbReference>
<dbReference type="Proteomes" id="UP001595828">
    <property type="component" value="Unassembled WGS sequence"/>
</dbReference>
<sequence length="190" mass="19589">MAGASLWKGSAMRWLGNRGFASRFGAVAAGGALALALGAARPAPPPPPGPSGPLSAAEQAAAFRAAGFRKVGSQWKACGDPGRPGYEPGVIESVADRNGDGLPEAVITEGSNYCYGNVATGFALVSRQPGGGWKLIFSSPGVPTFLPSHGVGNWPDISIGGPYFCFPVRRWDGTTWVPHGFQYAGKPCTK</sequence>
<dbReference type="SUPFAM" id="SSF69318">
    <property type="entry name" value="Integrin alpha N-terminal domain"/>
    <property type="match status" value="1"/>
</dbReference>
<organism evidence="1 2">
    <name type="scientific">Novosphingobium tardum</name>
    <dbReference type="NCBI Taxonomy" id="1538021"/>
    <lineage>
        <taxon>Bacteria</taxon>
        <taxon>Pseudomonadati</taxon>
        <taxon>Pseudomonadota</taxon>
        <taxon>Alphaproteobacteria</taxon>
        <taxon>Sphingomonadales</taxon>
        <taxon>Sphingomonadaceae</taxon>
        <taxon>Novosphingobium</taxon>
    </lineage>
</organism>
<gene>
    <name evidence="1" type="ORF">ACFO0A_15140</name>
</gene>
<dbReference type="InterPro" id="IPR028994">
    <property type="entry name" value="Integrin_alpha_N"/>
</dbReference>
<comment type="caution">
    <text evidence="1">The sequence shown here is derived from an EMBL/GenBank/DDBJ whole genome shotgun (WGS) entry which is preliminary data.</text>
</comment>
<evidence type="ECO:0000313" key="1">
    <source>
        <dbReference type="EMBL" id="MFC4296389.1"/>
    </source>
</evidence>
<keyword evidence="2" id="KW-1185">Reference proteome</keyword>
<protein>
    <submittedName>
        <fullName evidence="1">Uncharacterized protein</fullName>
    </submittedName>
</protein>
<reference evidence="2" key="1">
    <citation type="journal article" date="2019" name="Int. J. Syst. Evol. Microbiol.">
        <title>The Global Catalogue of Microorganisms (GCM) 10K type strain sequencing project: providing services to taxonomists for standard genome sequencing and annotation.</title>
        <authorList>
            <consortium name="The Broad Institute Genomics Platform"/>
            <consortium name="The Broad Institute Genome Sequencing Center for Infectious Disease"/>
            <person name="Wu L."/>
            <person name="Ma J."/>
        </authorList>
    </citation>
    <scope>NUCLEOTIDE SEQUENCE [LARGE SCALE GENOMIC DNA]</scope>
    <source>
        <strain evidence="2">CGMCC 1.12989</strain>
    </source>
</reference>
<accession>A0ABV8RU73</accession>